<dbReference type="GO" id="GO:0010494">
    <property type="term" value="C:cytoplasmic stress granule"/>
    <property type="evidence" value="ECO:0007669"/>
    <property type="project" value="TreeGrafter"/>
</dbReference>
<sequence length="457" mass="49742">MAGKQDPFAHKLSTDSPSPADCLYKLDPTLIFSPESSLTTEGTRFTCSVTKDGRIFTGKGATRKAAKHDVASQVLQAFYPNVTATEDSSLSKQEPGTNQALADEISTVSPVVPQLPKDSASPANRLYRLDSTLVFKDEKWDTLHGFNISVTKDGKTFTGRGVTKKAAKHDVASQVLQAFYPNVTATEDSSSSKQEPGTNQALANEFSTVSPVVPQLPKDSASPADRLYRLDSTLVFKDEKRDTLHGFNISVTKDGKTFTGRGATKKAAKHDVASQVLQAFYSNVTATEDSSSSKQEPGTNQTFADQISTIDPVVPELTTDSSSPADRLYRLDSTLVFKDEKWDTLHGFNISVTKDGKTFTGRAAKQDMAIQVLRVFYSDVPASEDSSSLKLQCGISHVCADRISTFGSNAPELQTDYSPPVDHLYALDSTLSFKFETIITLDGYTCTVRKDRKTFTS</sequence>
<dbReference type="PROSITE" id="PS50137">
    <property type="entry name" value="DS_RBD"/>
    <property type="match status" value="3"/>
</dbReference>
<evidence type="ECO:0000313" key="5">
    <source>
        <dbReference type="Proteomes" id="UP001187531"/>
    </source>
</evidence>
<dbReference type="GO" id="GO:0003725">
    <property type="term" value="F:double-stranded RNA binding"/>
    <property type="evidence" value="ECO:0007669"/>
    <property type="project" value="TreeGrafter"/>
</dbReference>
<feature type="domain" description="DRBM" evidence="3">
    <location>
        <begin position="247"/>
        <end position="282"/>
    </location>
</feature>
<dbReference type="EMBL" id="JAVRJZ010000012">
    <property type="protein sequence ID" value="KAK2715446.1"/>
    <property type="molecule type" value="Genomic_DNA"/>
</dbReference>
<dbReference type="GO" id="GO:0043025">
    <property type="term" value="C:neuronal cell body"/>
    <property type="evidence" value="ECO:0007669"/>
    <property type="project" value="TreeGrafter"/>
</dbReference>
<dbReference type="GO" id="GO:0098964">
    <property type="term" value="P:anterograde dendritic transport of messenger ribonucleoprotein complex"/>
    <property type="evidence" value="ECO:0007669"/>
    <property type="project" value="TreeGrafter"/>
</dbReference>
<organism evidence="4 5">
    <name type="scientific">Artemia franciscana</name>
    <name type="common">Brine shrimp</name>
    <name type="synonym">Artemia sanfranciscana</name>
    <dbReference type="NCBI Taxonomy" id="6661"/>
    <lineage>
        <taxon>Eukaryota</taxon>
        <taxon>Metazoa</taxon>
        <taxon>Ecdysozoa</taxon>
        <taxon>Arthropoda</taxon>
        <taxon>Crustacea</taxon>
        <taxon>Branchiopoda</taxon>
        <taxon>Anostraca</taxon>
        <taxon>Artemiidae</taxon>
        <taxon>Artemia</taxon>
    </lineage>
</organism>
<feature type="domain" description="DRBM" evidence="3">
    <location>
        <begin position="44"/>
        <end position="80"/>
    </location>
</feature>
<dbReference type="InterPro" id="IPR014720">
    <property type="entry name" value="dsRBD_dom"/>
</dbReference>
<evidence type="ECO:0000256" key="1">
    <source>
        <dbReference type="PROSITE-ProRule" id="PRU00266"/>
    </source>
</evidence>
<evidence type="ECO:0000259" key="3">
    <source>
        <dbReference type="PROSITE" id="PS50137"/>
    </source>
</evidence>
<dbReference type="PANTHER" id="PTHR46054:SF3">
    <property type="entry name" value="MATERNAL EFFECT PROTEIN STAUFEN"/>
    <property type="match status" value="1"/>
</dbReference>
<name>A0AA88HWF4_ARTSF</name>
<proteinExistence type="predicted"/>
<evidence type="ECO:0000256" key="2">
    <source>
        <dbReference type="SAM" id="MobiDB-lite"/>
    </source>
</evidence>
<keyword evidence="5" id="KW-1185">Reference proteome</keyword>
<feature type="region of interest" description="Disordered" evidence="2">
    <location>
        <begin position="287"/>
        <end position="307"/>
    </location>
</feature>
<dbReference type="SMART" id="SM00358">
    <property type="entry name" value="DSRM"/>
    <property type="match status" value="3"/>
</dbReference>
<dbReference type="SUPFAM" id="SSF54768">
    <property type="entry name" value="dsRNA-binding domain-like"/>
    <property type="match status" value="3"/>
</dbReference>
<keyword evidence="1" id="KW-0694">RNA-binding</keyword>
<dbReference type="GO" id="GO:0005886">
    <property type="term" value="C:plasma membrane"/>
    <property type="evidence" value="ECO:0007669"/>
    <property type="project" value="TreeGrafter"/>
</dbReference>
<comment type="caution">
    <text evidence="4">The sequence shown here is derived from an EMBL/GenBank/DDBJ whole genome shotgun (WGS) entry which is preliminary data.</text>
</comment>
<dbReference type="InterPro" id="IPR051740">
    <property type="entry name" value="DRBM-containing_protein"/>
</dbReference>
<accession>A0AA88HWF4</accession>
<dbReference type="CDD" id="cd00048">
    <property type="entry name" value="DSRM_SF"/>
    <property type="match status" value="1"/>
</dbReference>
<dbReference type="GO" id="GO:0035418">
    <property type="term" value="P:protein localization to synapse"/>
    <property type="evidence" value="ECO:0007669"/>
    <property type="project" value="TreeGrafter"/>
</dbReference>
<dbReference type="Proteomes" id="UP001187531">
    <property type="component" value="Unassembled WGS sequence"/>
</dbReference>
<gene>
    <name evidence="4" type="ORF">QYM36_010159</name>
</gene>
<dbReference type="GO" id="GO:0008298">
    <property type="term" value="P:intracellular mRNA localization"/>
    <property type="evidence" value="ECO:0007669"/>
    <property type="project" value="TreeGrafter"/>
</dbReference>
<protein>
    <recommendedName>
        <fullName evidence="3">DRBM domain-containing protein</fullName>
    </recommendedName>
</protein>
<dbReference type="GO" id="GO:0032839">
    <property type="term" value="C:dendrite cytoplasm"/>
    <property type="evidence" value="ECO:0007669"/>
    <property type="project" value="GOC"/>
</dbReference>
<dbReference type="PANTHER" id="PTHR46054">
    <property type="entry name" value="MATERNAL EFFECT PROTEIN STAUFEN"/>
    <property type="match status" value="1"/>
</dbReference>
<reference evidence="4" key="1">
    <citation type="submission" date="2023-07" db="EMBL/GenBank/DDBJ databases">
        <title>Chromosome-level genome assembly of Artemia franciscana.</title>
        <authorList>
            <person name="Jo E."/>
        </authorList>
    </citation>
    <scope>NUCLEOTIDE SEQUENCE</scope>
    <source>
        <tissue evidence="4">Whole body</tissue>
    </source>
</reference>
<evidence type="ECO:0000313" key="4">
    <source>
        <dbReference type="EMBL" id="KAK2715446.1"/>
    </source>
</evidence>
<dbReference type="Gene3D" id="3.30.160.20">
    <property type="match status" value="3"/>
</dbReference>
<dbReference type="AlphaFoldDB" id="A0AA88HWF4"/>
<feature type="domain" description="DRBM" evidence="3">
    <location>
        <begin position="146"/>
        <end position="181"/>
    </location>
</feature>
<dbReference type="GO" id="GO:0007281">
    <property type="term" value="P:germ cell development"/>
    <property type="evidence" value="ECO:0007669"/>
    <property type="project" value="TreeGrafter"/>
</dbReference>
<dbReference type="GO" id="GO:0003729">
    <property type="term" value="F:mRNA binding"/>
    <property type="evidence" value="ECO:0007669"/>
    <property type="project" value="TreeGrafter"/>
</dbReference>